<reference evidence="3" key="1">
    <citation type="submission" date="2017-09" db="EMBL/GenBank/DDBJ databases">
        <authorList>
            <person name="Zhang Y."/>
            <person name="Huang X."/>
            <person name="Liu J."/>
            <person name="Lu L."/>
            <person name="Peng K."/>
        </authorList>
    </citation>
    <scope>NUCLEOTIDE SEQUENCE [LARGE SCALE GENOMIC DNA]</scope>
    <source>
        <strain evidence="3">S-XJ-1</strain>
    </source>
</reference>
<name>A0A2A2WTG7_9ACTN</name>
<dbReference type="Proteomes" id="UP000218810">
    <property type="component" value="Unassembled WGS sequence"/>
</dbReference>
<organism evidence="2 3">
    <name type="scientific">Dietzia natronolimnaea</name>
    <dbReference type="NCBI Taxonomy" id="161920"/>
    <lineage>
        <taxon>Bacteria</taxon>
        <taxon>Bacillati</taxon>
        <taxon>Actinomycetota</taxon>
        <taxon>Actinomycetes</taxon>
        <taxon>Mycobacteriales</taxon>
        <taxon>Dietziaceae</taxon>
        <taxon>Dietzia</taxon>
    </lineage>
</organism>
<dbReference type="GO" id="GO:0016020">
    <property type="term" value="C:membrane"/>
    <property type="evidence" value="ECO:0007669"/>
    <property type="project" value="InterPro"/>
</dbReference>
<feature type="transmembrane region" description="Helical" evidence="1">
    <location>
        <begin position="6"/>
        <end position="25"/>
    </location>
</feature>
<dbReference type="RefSeq" id="WP_017835521.1">
    <property type="nucleotide sequence ID" value="NZ_NTGA01000006.1"/>
</dbReference>
<dbReference type="OrthoDB" id="3216131at2"/>
<keyword evidence="1" id="KW-0472">Membrane</keyword>
<proteinExistence type="predicted"/>
<evidence type="ECO:0000256" key="1">
    <source>
        <dbReference type="SAM" id="Phobius"/>
    </source>
</evidence>
<evidence type="ECO:0000313" key="2">
    <source>
        <dbReference type="EMBL" id="PAY24333.1"/>
    </source>
</evidence>
<comment type="caution">
    <text evidence="2">The sequence shown here is derived from an EMBL/GenBank/DDBJ whole genome shotgun (WGS) entry which is preliminary data.</text>
</comment>
<keyword evidence="1" id="KW-1133">Transmembrane helix</keyword>
<gene>
    <name evidence="2" type="ORF">CEY15_03495</name>
</gene>
<dbReference type="EMBL" id="NTGA01000006">
    <property type="protein sequence ID" value="PAY24333.1"/>
    <property type="molecule type" value="Genomic_DNA"/>
</dbReference>
<protein>
    <submittedName>
        <fullName evidence="2">YggT family protein</fullName>
    </submittedName>
</protein>
<feature type="transmembrane region" description="Helical" evidence="1">
    <location>
        <begin position="71"/>
        <end position="95"/>
    </location>
</feature>
<dbReference type="InterPro" id="IPR003425">
    <property type="entry name" value="CCB3/YggT"/>
</dbReference>
<keyword evidence="3" id="KW-1185">Reference proteome</keyword>
<dbReference type="Pfam" id="PF02325">
    <property type="entry name" value="CCB3_YggT"/>
    <property type="match status" value="1"/>
</dbReference>
<sequence length="99" mass="11287">MREILLVLYIITQVFWYLLLARIVVEMIASFSRGWSPRGVLAVVLEWLFTITDPPVKALRKVIKPVRLGQVSLDLSVLVLFVIIIVIQLVLRIMITSVA</sequence>
<dbReference type="AlphaFoldDB" id="A0A2A2WTG7"/>
<accession>A0A2A2WTG7</accession>
<keyword evidence="1" id="KW-0812">Transmembrane</keyword>
<evidence type="ECO:0000313" key="3">
    <source>
        <dbReference type="Proteomes" id="UP000218810"/>
    </source>
</evidence>